<evidence type="ECO:0000313" key="1">
    <source>
        <dbReference type="EMBL" id="KAJ2988340.1"/>
    </source>
</evidence>
<reference evidence="1" key="1">
    <citation type="submission" date="2022-10" db="EMBL/GenBank/DDBJ databases">
        <title>Genome Sequence of Xylaria curta.</title>
        <authorList>
            <person name="Buettner E."/>
        </authorList>
    </citation>
    <scope>NUCLEOTIDE SEQUENCE</scope>
    <source>
        <strain evidence="1">Babe10</strain>
    </source>
</reference>
<organism evidence="1 2">
    <name type="scientific">Xylaria curta</name>
    <dbReference type="NCBI Taxonomy" id="42375"/>
    <lineage>
        <taxon>Eukaryota</taxon>
        <taxon>Fungi</taxon>
        <taxon>Dikarya</taxon>
        <taxon>Ascomycota</taxon>
        <taxon>Pezizomycotina</taxon>
        <taxon>Sordariomycetes</taxon>
        <taxon>Xylariomycetidae</taxon>
        <taxon>Xylariales</taxon>
        <taxon>Xylariaceae</taxon>
        <taxon>Xylaria</taxon>
    </lineage>
</organism>
<protein>
    <submittedName>
        <fullName evidence="1">Uncharacterized protein</fullName>
    </submittedName>
</protein>
<gene>
    <name evidence="1" type="ORF">NUW58_g4028</name>
</gene>
<dbReference type="EMBL" id="JAPDGR010000661">
    <property type="protein sequence ID" value="KAJ2988340.1"/>
    <property type="molecule type" value="Genomic_DNA"/>
</dbReference>
<name>A0ACC1P9W8_9PEZI</name>
<comment type="caution">
    <text evidence="1">The sequence shown here is derived from an EMBL/GenBank/DDBJ whole genome shotgun (WGS) entry which is preliminary data.</text>
</comment>
<proteinExistence type="predicted"/>
<accession>A0ACC1P9W8</accession>
<dbReference type="Proteomes" id="UP001143856">
    <property type="component" value="Unassembled WGS sequence"/>
</dbReference>
<evidence type="ECO:0000313" key="2">
    <source>
        <dbReference type="Proteomes" id="UP001143856"/>
    </source>
</evidence>
<keyword evidence="2" id="KW-1185">Reference proteome</keyword>
<sequence length="396" mass="45616">MRLLDTTTFELRNGDQNSFCQEGYAILSHRWIDTCCINKNSATEEAESINSMFKWYREARLCITYLADVTRDVELPITSPRVFNRASSEERSEWFFRGWTLQELLALQEMQFYDMDWTYMGTKREMAVTLARVTRIDARYLSGAENFRDACIAVKMSWMALRKTTREEDMAYSMLGIFGITMTPQYGEGQGAFMRLQETLMATYLFDESLFAWQMPDLSSDSQHGVRKDKWAPSEWGLLAASPEWFKDSGDIEMAPHESVTRSFAMTPQGLKAPIRRTLYTGEIMALEGVFGILWISFVGTIFGGIGFLYLKHKLNKKAKEDFAFALNCYRRDSDGKLANVEIYLRPTSVDKVRYRYRKNPPSLVAKRIRCNELGIRFKSATDLGEGVVLQPRPGF</sequence>